<dbReference type="AlphaFoldDB" id="A0A392RS68"/>
<feature type="non-terminal residue" evidence="1">
    <location>
        <position position="72"/>
    </location>
</feature>
<keyword evidence="2" id="KW-1185">Reference proteome</keyword>
<dbReference type="Proteomes" id="UP000265520">
    <property type="component" value="Unassembled WGS sequence"/>
</dbReference>
<accession>A0A392RS68</accession>
<reference evidence="1 2" key="1">
    <citation type="journal article" date="2018" name="Front. Plant Sci.">
        <title>Red Clover (Trifolium pratense) and Zigzag Clover (T. medium) - A Picture of Genomic Similarities and Differences.</title>
        <authorList>
            <person name="Dluhosova J."/>
            <person name="Istvanek J."/>
            <person name="Nedelnik J."/>
            <person name="Repkova J."/>
        </authorList>
    </citation>
    <scope>NUCLEOTIDE SEQUENCE [LARGE SCALE GENOMIC DNA]</scope>
    <source>
        <strain evidence="2">cv. 10/8</strain>
        <tissue evidence="1">Leaf</tissue>
    </source>
</reference>
<proteinExistence type="predicted"/>
<dbReference type="EMBL" id="LXQA010255502">
    <property type="protein sequence ID" value="MCI38406.1"/>
    <property type="molecule type" value="Genomic_DNA"/>
</dbReference>
<organism evidence="1 2">
    <name type="scientific">Trifolium medium</name>
    <dbReference type="NCBI Taxonomy" id="97028"/>
    <lineage>
        <taxon>Eukaryota</taxon>
        <taxon>Viridiplantae</taxon>
        <taxon>Streptophyta</taxon>
        <taxon>Embryophyta</taxon>
        <taxon>Tracheophyta</taxon>
        <taxon>Spermatophyta</taxon>
        <taxon>Magnoliopsida</taxon>
        <taxon>eudicotyledons</taxon>
        <taxon>Gunneridae</taxon>
        <taxon>Pentapetalae</taxon>
        <taxon>rosids</taxon>
        <taxon>fabids</taxon>
        <taxon>Fabales</taxon>
        <taxon>Fabaceae</taxon>
        <taxon>Papilionoideae</taxon>
        <taxon>50 kb inversion clade</taxon>
        <taxon>NPAAA clade</taxon>
        <taxon>Hologalegina</taxon>
        <taxon>IRL clade</taxon>
        <taxon>Trifolieae</taxon>
        <taxon>Trifolium</taxon>
    </lineage>
</organism>
<comment type="caution">
    <text evidence="1">The sequence shown here is derived from an EMBL/GenBank/DDBJ whole genome shotgun (WGS) entry which is preliminary data.</text>
</comment>
<protein>
    <submittedName>
        <fullName evidence="1">Uncharacterized protein</fullName>
    </submittedName>
</protein>
<sequence length="72" mass="7830">MQAARRLVSRMRVIPLPAAVGAADGVAYACNCSYNSKIPALNTKYSRLSSSSSSSLWRNKRDQKLPFIVKAG</sequence>
<name>A0A392RS68_9FABA</name>
<evidence type="ECO:0000313" key="1">
    <source>
        <dbReference type="EMBL" id="MCI38406.1"/>
    </source>
</evidence>
<evidence type="ECO:0000313" key="2">
    <source>
        <dbReference type="Proteomes" id="UP000265520"/>
    </source>
</evidence>